<dbReference type="OrthoDB" id="505641at2"/>
<proteinExistence type="predicted"/>
<name>A0A1I2I9H3_9MICO</name>
<gene>
    <name evidence="2" type="ORF">SAMN04488035_2707</name>
</gene>
<dbReference type="RefSeq" id="WP_143073214.1">
    <property type="nucleotide sequence ID" value="NZ_BNAN01000003.1"/>
</dbReference>
<sequence>MRNHRAPRLGSALLLALSGLVLSSSGASAAEGTGSASAGPRTSSGVATSVSTEVDASVVLIDRAVLSPGQARVLALDGVPTNATAVELEVTGRWSWRPTDLSLCAGVGTPADCRATPELTTPVNTPKSARVTLALAPDAPGHVTIHNSVASVRASVAVVGYTVPAQAAVSTPGPATTGVPAGTDLRVHEGDLTITEPGTVIDGLDIRGFVRIKADDVTIRNTIVRGREFNENMHLVQASNGTKRVRIVDSELAAAHPTPYIKGIVGADFTLERVDIHSVVDQVSITGDNVTITDSWLHDNLYFEKDPNYNGTPTHDDNIQVSVGRNLRFERNRLEDTHNAAVMITQDRGDVGNVVFSGNWVDGGACSVNIAEKSYGPLAGLVFTNNQFGTATRHERCAILKPTTTPMTEHGNTFVDGHPFAISRG</sequence>
<dbReference type="Proteomes" id="UP000198520">
    <property type="component" value="Unassembled WGS sequence"/>
</dbReference>
<organism evidence="2 3">
    <name type="scientific">Flavimobilis marinus</name>
    <dbReference type="NCBI Taxonomy" id="285351"/>
    <lineage>
        <taxon>Bacteria</taxon>
        <taxon>Bacillati</taxon>
        <taxon>Actinomycetota</taxon>
        <taxon>Actinomycetes</taxon>
        <taxon>Micrococcales</taxon>
        <taxon>Jonesiaceae</taxon>
        <taxon>Flavimobilis</taxon>
    </lineage>
</organism>
<dbReference type="InterPro" id="IPR011050">
    <property type="entry name" value="Pectin_lyase_fold/virulence"/>
</dbReference>
<dbReference type="EMBL" id="FONZ01000008">
    <property type="protein sequence ID" value="SFF37211.1"/>
    <property type="molecule type" value="Genomic_DNA"/>
</dbReference>
<dbReference type="SUPFAM" id="SSF51126">
    <property type="entry name" value="Pectin lyase-like"/>
    <property type="match status" value="1"/>
</dbReference>
<reference evidence="3" key="1">
    <citation type="submission" date="2016-10" db="EMBL/GenBank/DDBJ databases">
        <authorList>
            <person name="Varghese N."/>
            <person name="Submissions S."/>
        </authorList>
    </citation>
    <scope>NUCLEOTIDE SEQUENCE [LARGE SCALE GENOMIC DNA]</scope>
    <source>
        <strain evidence="3">DSM 19083</strain>
    </source>
</reference>
<dbReference type="STRING" id="285351.SAMN04488035_2707"/>
<feature type="chain" id="PRO_5011756037" evidence="1">
    <location>
        <begin position="30"/>
        <end position="425"/>
    </location>
</feature>
<protein>
    <submittedName>
        <fullName evidence="2">Right handed beta helix region</fullName>
    </submittedName>
</protein>
<accession>A0A1I2I9H3</accession>
<evidence type="ECO:0000256" key="1">
    <source>
        <dbReference type="SAM" id="SignalP"/>
    </source>
</evidence>
<evidence type="ECO:0000313" key="3">
    <source>
        <dbReference type="Proteomes" id="UP000198520"/>
    </source>
</evidence>
<keyword evidence="1" id="KW-0732">Signal</keyword>
<dbReference type="AlphaFoldDB" id="A0A1I2I9H3"/>
<evidence type="ECO:0000313" key="2">
    <source>
        <dbReference type="EMBL" id="SFF37211.1"/>
    </source>
</evidence>
<feature type="signal peptide" evidence="1">
    <location>
        <begin position="1"/>
        <end position="29"/>
    </location>
</feature>
<keyword evidence="3" id="KW-1185">Reference proteome</keyword>